<dbReference type="EMBL" id="HG001939">
    <property type="protein sequence ID" value="CDF38495.1"/>
    <property type="molecule type" value="Genomic_DNA"/>
</dbReference>
<reference evidence="2" key="1">
    <citation type="journal article" date="2013" name="Proc. Natl. Acad. Sci. U.S.A.">
        <title>Genome structure and metabolic features in the red seaweed Chondrus crispus shed light on evolution of the Archaeplastida.</title>
        <authorList>
            <person name="Collen J."/>
            <person name="Porcel B."/>
            <person name="Carre W."/>
            <person name="Ball S.G."/>
            <person name="Chaparro C."/>
            <person name="Tonon T."/>
            <person name="Barbeyron T."/>
            <person name="Michel G."/>
            <person name="Noel B."/>
            <person name="Valentin K."/>
            <person name="Elias M."/>
            <person name="Artiguenave F."/>
            <person name="Arun A."/>
            <person name="Aury J.M."/>
            <person name="Barbosa-Neto J.F."/>
            <person name="Bothwell J.H."/>
            <person name="Bouget F.Y."/>
            <person name="Brillet L."/>
            <person name="Cabello-Hurtado F."/>
            <person name="Capella-Gutierrez S."/>
            <person name="Charrier B."/>
            <person name="Cladiere L."/>
            <person name="Cock J.M."/>
            <person name="Coelho S.M."/>
            <person name="Colleoni C."/>
            <person name="Czjzek M."/>
            <person name="Da Silva C."/>
            <person name="Delage L."/>
            <person name="Denoeud F."/>
            <person name="Deschamps P."/>
            <person name="Dittami S.M."/>
            <person name="Gabaldon T."/>
            <person name="Gachon C.M."/>
            <person name="Groisillier A."/>
            <person name="Herve C."/>
            <person name="Jabbari K."/>
            <person name="Katinka M."/>
            <person name="Kloareg B."/>
            <person name="Kowalczyk N."/>
            <person name="Labadie K."/>
            <person name="Leblanc C."/>
            <person name="Lopez P.J."/>
            <person name="McLachlan D.H."/>
            <person name="Meslet-Cladiere L."/>
            <person name="Moustafa A."/>
            <person name="Nehr Z."/>
            <person name="Nyvall Collen P."/>
            <person name="Panaud O."/>
            <person name="Partensky F."/>
            <person name="Poulain J."/>
            <person name="Rensing S.A."/>
            <person name="Rousvoal S."/>
            <person name="Samson G."/>
            <person name="Symeonidi A."/>
            <person name="Weissenbach J."/>
            <person name="Zambounis A."/>
            <person name="Wincker P."/>
            <person name="Boyen C."/>
        </authorList>
    </citation>
    <scope>NUCLEOTIDE SEQUENCE [LARGE SCALE GENOMIC DNA]</scope>
    <source>
        <strain evidence="2">cv. Stackhouse</strain>
    </source>
</reference>
<protein>
    <submittedName>
        <fullName evidence="1">Uncharacterized protein</fullName>
    </submittedName>
</protein>
<dbReference type="RefSeq" id="XP_005718388.1">
    <property type="nucleotide sequence ID" value="XM_005718331.1"/>
</dbReference>
<keyword evidence="2" id="KW-1185">Reference proteome</keyword>
<name>R7QMA2_CHOCR</name>
<accession>R7QMA2</accession>
<dbReference type="GeneID" id="17326106"/>
<dbReference type="KEGG" id="ccp:CHC_T00001104001"/>
<dbReference type="Gramene" id="CDF38495">
    <property type="protein sequence ID" value="CDF38495"/>
    <property type="gene ID" value="CHC_T00001104001"/>
</dbReference>
<evidence type="ECO:0000313" key="2">
    <source>
        <dbReference type="Proteomes" id="UP000012073"/>
    </source>
</evidence>
<organism evidence="1 2">
    <name type="scientific">Chondrus crispus</name>
    <name type="common">Carrageen Irish moss</name>
    <name type="synonym">Polymorpha crispa</name>
    <dbReference type="NCBI Taxonomy" id="2769"/>
    <lineage>
        <taxon>Eukaryota</taxon>
        <taxon>Rhodophyta</taxon>
        <taxon>Florideophyceae</taxon>
        <taxon>Rhodymeniophycidae</taxon>
        <taxon>Gigartinales</taxon>
        <taxon>Gigartinaceae</taxon>
        <taxon>Chondrus</taxon>
    </lineage>
</organism>
<dbReference type="Proteomes" id="UP000012073">
    <property type="component" value="Unassembled WGS sequence"/>
</dbReference>
<sequence length="204" mass="22819">MDQDLLHWSLRKHRPSLPRLAAAFLAATSVPTRKPTSIPRLCRQTPTCLAADATRRRILQLASVALATTVLPTPARSESTYEKKVRKNVARVSLGRAKAQDLKIVASSWKEDMSEDDQLYVLRFIPIWLEPARLAMAAVGTQENVDIGDAALLKNKAAESMGHLLELRAEAKGRKKAGVLRELDEWLETLDDFLKLQGVRRFVL</sequence>
<dbReference type="AlphaFoldDB" id="R7QMA2"/>
<dbReference type="OrthoDB" id="10460000at2759"/>
<evidence type="ECO:0000313" key="1">
    <source>
        <dbReference type="EMBL" id="CDF38495.1"/>
    </source>
</evidence>
<proteinExistence type="predicted"/>
<gene>
    <name evidence="1" type="ORF">CHC_T00001104001</name>
</gene>